<gene>
    <name evidence="3" type="ORF">AB5J49_29800</name>
</gene>
<feature type="region of interest" description="Disordered" evidence="1">
    <location>
        <begin position="76"/>
        <end position="96"/>
    </location>
</feature>
<dbReference type="RefSeq" id="WP_369171928.1">
    <property type="nucleotide sequence ID" value="NZ_CP163439.1"/>
</dbReference>
<feature type="region of interest" description="Disordered" evidence="1">
    <location>
        <begin position="221"/>
        <end position="276"/>
    </location>
</feature>
<keyword evidence="2" id="KW-0472">Membrane</keyword>
<proteinExistence type="predicted"/>
<feature type="compositionally biased region" description="Low complexity" evidence="1">
    <location>
        <begin position="127"/>
        <end position="167"/>
    </location>
</feature>
<feature type="compositionally biased region" description="Basic and acidic residues" evidence="1">
    <location>
        <begin position="87"/>
        <end position="96"/>
    </location>
</feature>
<sequence>MGERQSGGGSTGRRRVHPDGKASGDSAGHRPGHASGPTVLLDDAALEALLSAAVLRGHRVDAEGEQRAVAAFRAARVAGAHRARTRRRDDWRPREQRRFARSLKTTLSLFIASLALGGAAFAAIGSAGSSDAPAGDKGGPDPSSSAPGLPAAEPSSAASDAASGRPGHPATAQDTEAKCRAYEQVEDHEKALDSTAWQLLVTAAGGKDEVAAYCAEQLAAAKNEPTRKADGGAAASNGQGPGDKRQSVQGPTGQGPSGENASGQAAEKSEKAGKQD</sequence>
<feature type="region of interest" description="Disordered" evidence="1">
    <location>
        <begin position="1"/>
        <end position="38"/>
    </location>
</feature>
<reference evidence="3" key="1">
    <citation type="submission" date="2024-07" db="EMBL/GenBank/DDBJ databases">
        <authorList>
            <person name="Yu S.T."/>
        </authorList>
    </citation>
    <scope>NUCLEOTIDE SEQUENCE</scope>
    <source>
        <strain evidence="3">R28</strain>
    </source>
</reference>
<feature type="compositionally biased region" description="Basic and acidic residues" evidence="1">
    <location>
        <begin position="267"/>
        <end position="276"/>
    </location>
</feature>
<dbReference type="EMBL" id="CP163439">
    <property type="protein sequence ID" value="XDQ37192.1"/>
    <property type="molecule type" value="Genomic_DNA"/>
</dbReference>
<feature type="region of interest" description="Disordered" evidence="1">
    <location>
        <begin position="127"/>
        <end position="190"/>
    </location>
</feature>
<evidence type="ECO:0000256" key="1">
    <source>
        <dbReference type="SAM" id="MobiDB-lite"/>
    </source>
</evidence>
<keyword evidence="2" id="KW-1133">Transmembrane helix</keyword>
<keyword evidence="2" id="KW-0812">Transmembrane</keyword>
<protein>
    <submittedName>
        <fullName evidence="3">Uncharacterized protein</fullName>
    </submittedName>
</protein>
<organism evidence="3">
    <name type="scientific">Streptomyces sp. R28</name>
    <dbReference type="NCBI Taxonomy" id="3238628"/>
    <lineage>
        <taxon>Bacteria</taxon>
        <taxon>Bacillati</taxon>
        <taxon>Actinomycetota</taxon>
        <taxon>Actinomycetes</taxon>
        <taxon>Kitasatosporales</taxon>
        <taxon>Streptomycetaceae</taxon>
        <taxon>Streptomyces</taxon>
    </lineage>
</organism>
<evidence type="ECO:0000256" key="2">
    <source>
        <dbReference type="SAM" id="Phobius"/>
    </source>
</evidence>
<feature type="transmembrane region" description="Helical" evidence="2">
    <location>
        <begin position="107"/>
        <end position="127"/>
    </location>
</feature>
<feature type="compositionally biased region" description="Gly residues" evidence="1">
    <location>
        <begin position="1"/>
        <end position="11"/>
    </location>
</feature>
<evidence type="ECO:0000313" key="3">
    <source>
        <dbReference type="EMBL" id="XDQ37192.1"/>
    </source>
</evidence>
<name>A0AB39Q4F6_9ACTN</name>
<feature type="compositionally biased region" description="Basic and acidic residues" evidence="1">
    <location>
        <begin position="175"/>
        <end position="190"/>
    </location>
</feature>
<accession>A0AB39Q4F6</accession>
<dbReference type="AlphaFoldDB" id="A0AB39Q4F6"/>